<organism evidence="2 3">
    <name type="scientific">candidate division MSBL1 archaeon SCGC-AAA261C02</name>
    <dbReference type="NCBI Taxonomy" id="1698272"/>
    <lineage>
        <taxon>Archaea</taxon>
        <taxon>Methanobacteriati</taxon>
        <taxon>Methanobacteriota</taxon>
        <taxon>candidate division MSBL1</taxon>
    </lineage>
</organism>
<feature type="transmembrane region" description="Helical" evidence="1">
    <location>
        <begin position="73"/>
        <end position="94"/>
    </location>
</feature>
<proteinExistence type="predicted"/>
<keyword evidence="3" id="KW-1185">Reference proteome</keyword>
<evidence type="ECO:0000313" key="2">
    <source>
        <dbReference type="EMBL" id="KXB00451.1"/>
    </source>
</evidence>
<dbReference type="EMBL" id="LHXW01000004">
    <property type="protein sequence ID" value="KXB00451.1"/>
    <property type="molecule type" value="Genomic_DNA"/>
</dbReference>
<gene>
    <name evidence="2" type="ORF">AKJ42_00755</name>
</gene>
<comment type="caution">
    <text evidence="2">The sequence shown here is derived from an EMBL/GenBank/DDBJ whole genome shotgun (WGS) entry which is preliminary data.</text>
</comment>
<dbReference type="Proteomes" id="UP000070520">
    <property type="component" value="Unassembled WGS sequence"/>
</dbReference>
<evidence type="ECO:0000256" key="1">
    <source>
        <dbReference type="SAM" id="Phobius"/>
    </source>
</evidence>
<feature type="transmembrane region" description="Helical" evidence="1">
    <location>
        <begin position="44"/>
        <end position="67"/>
    </location>
</feature>
<keyword evidence="1" id="KW-0812">Transmembrane</keyword>
<reference evidence="2 3" key="1">
    <citation type="journal article" date="2016" name="Sci. Rep.">
        <title>Metabolic traits of an uncultured archaeal lineage -MSBL1- from brine pools of the Red Sea.</title>
        <authorList>
            <person name="Mwirichia R."/>
            <person name="Alam I."/>
            <person name="Rashid M."/>
            <person name="Vinu M."/>
            <person name="Ba-Alawi W."/>
            <person name="Anthony Kamau A."/>
            <person name="Kamanda Ngugi D."/>
            <person name="Goker M."/>
            <person name="Klenk H.P."/>
            <person name="Bajic V."/>
            <person name="Stingl U."/>
        </authorList>
    </citation>
    <scope>NUCLEOTIDE SEQUENCE [LARGE SCALE GENOMIC DNA]</scope>
    <source>
        <strain evidence="2">SCGC-AAA261C02</strain>
    </source>
</reference>
<sequence length="123" mass="13416">MGVGKLAFRMFGRLFRGKEHARLKSNLRKARMTASPEIYKASSLFYSLFVGIAGGVVGFLVGVLLGLPFPLAIAPILMLGILFSALSYQLFVSYPGMVAGERERLMQQYPMPPPTCMPSVAAE</sequence>
<accession>A0A133V1Z5</accession>
<name>A0A133V1Z5_9EURY</name>
<keyword evidence="1" id="KW-0472">Membrane</keyword>
<protein>
    <recommendedName>
        <fullName evidence="4">Type II secretion system protein GspF domain-containing protein</fullName>
    </recommendedName>
</protein>
<evidence type="ECO:0008006" key="4">
    <source>
        <dbReference type="Google" id="ProtNLM"/>
    </source>
</evidence>
<keyword evidence="1" id="KW-1133">Transmembrane helix</keyword>
<dbReference type="AlphaFoldDB" id="A0A133V1Z5"/>
<evidence type="ECO:0000313" key="3">
    <source>
        <dbReference type="Proteomes" id="UP000070520"/>
    </source>
</evidence>